<accession>A0A1W1UQN8</accession>
<dbReference type="Proteomes" id="UP000192582">
    <property type="component" value="Unassembled WGS sequence"/>
</dbReference>
<evidence type="ECO:0000313" key="3">
    <source>
        <dbReference type="Proteomes" id="UP000192582"/>
    </source>
</evidence>
<reference evidence="2 3" key="1">
    <citation type="submission" date="2017-04" db="EMBL/GenBank/DDBJ databases">
        <authorList>
            <person name="Afonso C.L."/>
            <person name="Miller P.J."/>
            <person name="Scott M.A."/>
            <person name="Spackman E."/>
            <person name="Goraichik I."/>
            <person name="Dimitrov K.M."/>
            <person name="Suarez D.L."/>
            <person name="Swayne D.E."/>
        </authorList>
    </citation>
    <scope>NUCLEOTIDE SEQUENCE [LARGE SCALE GENOMIC DNA]</scope>
    <source>
        <strain evidence="2 3">KR-140</strain>
    </source>
</reference>
<dbReference type="AlphaFoldDB" id="A0A1W1UQN8"/>
<sequence length="168" mass="17824">MTGKWVVRWESGAVWALGLGRLGPAALVPLAGQPEVNTLLPPSPSSRHAGASLPRPVCQSGMPPTASASSWLLLRVPGNVPSAAAPMVREDVQAHRGPLRKAGSQLPAKFLFIVGPERPRGVTAYLCALLGVSMERDVQEHIGPDLEDASGDLHPGLFDRVISYWPTV</sequence>
<gene>
    <name evidence="2" type="ORF">SAMN00790413_04446</name>
</gene>
<feature type="region of interest" description="Disordered" evidence="1">
    <location>
        <begin position="38"/>
        <end position="62"/>
    </location>
</feature>
<protein>
    <submittedName>
        <fullName evidence="2">Uncharacterized protein</fullName>
    </submittedName>
</protein>
<organism evidence="2 3">
    <name type="scientific">Deinococcus hopiensis KR-140</name>
    <dbReference type="NCBI Taxonomy" id="695939"/>
    <lineage>
        <taxon>Bacteria</taxon>
        <taxon>Thermotogati</taxon>
        <taxon>Deinococcota</taxon>
        <taxon>Deinococci</taxon>
        <taxon>Deinococcales</taxon>
        <taxon>Deinococcaceae</taxon>
        <taxon>Deinococcus</taxon>
    </lineage>
</organism>
<dbReference type="EMBL" id="FWWU01000006">
    <property type="protein sequence ID" value="SMB83445.1"/>
    <property type="molecule type" value="Genomic_DNA"/>
</dbReference>
<dbReference type="RefSeq" id="WP_139806603.1">
    <property type="nucleotide sequence ID" value="NZ_FWWU01000006.1"/>
</dbReference>
<proteinExistence type="predicted"/>
<dbReference type="InterPro" id="IPR023476">
    <property type="entry name" value="Pep_tRNA_hydro_II_dom_sf"/>
</dbReference>
<evidence type="ECO:0000256" key="1">
    <source>
        <dbReference type="SAM" id="MobiDB-lite"/>
    </source>
</evidence>
<evidence type="ECO:0000313" key="2">
    <source>
        <dbReference type="EMBL" id="SMB83445.1"/>
    </source>
</evidence>
<keyword evidence="3" id="KW-1185">Reference proteome</keyword>
<dbReference type="SUPFAM" id="SSF102462">
    <property type="entry name" value="Peptidyl-tRNA hydrolase II"/>
    <property type="match status" value="1"/>
</dbReference>
<name>A0A1W1UQN8_9DEIO</name>